<gene>
    <name evidence="2" type="ORF">LEA_03498</name>
</gene>
<feature type="non-terminal residue" evidence="2">
    <location>
        <position position="215"/>
    </location>
</feature>
<name>K1UJW3_9ZZZZ</name>
<dbReference type="AlphaFoldDB" id="K1UJW3"/>
<evidence type="ECO:0000259" key="1">
    <source>
        <dbReference type="Pfam" id="PF02875"/>
    </source>
</evidence>
<dbReference type="GO" id="GO:0005524">
    <property type="term" value="F:ATP binding"/>
    <property type="evidence" value="ECO:0007669"/>
    <property type="project" value="InterPro"/>
</dbReference>
<dbReference type="Gene3D" id="3.90.190.20">
    <property type="entry name" value="Mur ligase, C-terminal domain"/>
    <property type="match status" value="1"/>
</dbReference>
<dbReference type="PANTHER" id="PTHR23135:SF4">
    <property type="entry name" value="UDP-N-ACETYLMURAMOYL-L-ALANYL-D-GLUTAMATE--2,6-DIAMINOPIMELATE LIGASE MURE HOMOLOG, CHLOROPLASTIC"/>
    <property type="match status" value="1"/>
</dbReference>
<dbReference type="Pfam" id="PF02875">
    <property type="entry name" value="Mur_ligase_C"/>
    <property type="match status" value="1"/>
</dbReference>
<dbReference type="InterPro" id="IPR004101">
    <property type="entry name" value="Mur_ligase_C"/>
</dbReference>
<protein>
    <submittedName>
        <fullName evidence="2">FolC bifunctional protein</fullName>
    </submittedName>
</protein>
<feature type="domain" description="Mur ligase C-terminal" evidence="1">
    <location>
        <begin position="87"/>
        <end position="206"/>
    </location>
</feature>
<dbReference type="PANTHER" id="PTHR23135">
    <property type="entry name" value="MUR LIGASE FAMILY MEMBER"/>
    <property type="match status" value="1"/>
</dbReference>
<proteinExistence type="predicted"/>
<dbReference type="EMBL" id="AJWY01002320">
    <property type="protein sequence ID" value="EKC78430.1"/>
    <property type="molecule type" value="Genomic_DNA"/>
</dbReference>
<dbReference type="InterPro" id="IPR036565">
    <property type="entry name" value="Mur-like_cat_sf"/>
</dbReference>
<dbReference type="Gene3D" id="3.40.1190.10">
    <property type="entry name" value="Mur-like, catalytic domain"/>
    <property type="match status" value="1"/>
</dbReference>
<sequence>EKALSVIKDTVKEKNGRLLIGDVSAAEILSEDIFGTEISYNGLTVKIPLVGRHQVENTVGVITAARALGISDEFIKKGIESTVIHARMEIISRSPVIMLDGGHNPECAAALENVLVRFAGDKSITVLIGMMADKDTKDYLAAILPHCKTAVFTKPSNPRAEDENVLLREGECFCRDVVSVKDPKDAYKKARSLVKNGDMLLVCGSFYLLSDIFGE</sequence>
<dbReference type="SUPFAM" id="SSF53623">
    <property type="entry name" value="MurD-like peptide ligases, catalytic domain"/>
    <property type="match status" value="1"/>
</dbReference>
<accession>K1UJW3</accession>
<organism evidence="2">
    <name type="scientific">human gut metagenome</name>
    <dbReference type="NCBI Taxonomy" id="408170"/>
    <lineage>
        <taxon>unclassified sequences</taxon>
        <taxon>metagenomes</taxon>
        <taxon>organismal metagenomes</taxon>
    </lineage>
</organism>
<feature type="non-terminal residue" evidence="2">
    <location>
        <position position="1"/>
    </location>
</feature>
<evidence type="ECO:0000313" key="2">
    <source>
        <dbReference type="EMBL" id="EKC78430.1"/>
    </source>
</evidence>
<comment type="caution">
    <text evidence="2">The sequence shown here is derived from an EMBL/GenBank/DDBJ whole genome shotgun (WGS) entry which is preliminary data.</text>
</comment>
<dbReference type="SUPFAM" id="SSF53244">
    <property type="entry name" value="MurD-like peptide ligases, peptide-binding domain"/>
    <property type="match status" value="1"/>
</dbReference>
<dbReference type="GO" id="GO:0016881">
    <property type="term" value="F:acid-amino acid ligase activity"/>
    <property type="evidence" value="ECO:0007669"/>
    <property type="project" value="InterPro"/>
</dbReference>
<dbReference type="InterPro" id="IPR036615">
    <property type="entry name" value="Mur_ligase_C_dom_sf"/>
</dbReference>
<reference evidence="2" key="1">
    <citation type="journal article" date="2013" name="Environ. Microbiol.">
        <title>Microbiota from the distal guts of lean and obese adolescents exhibit partial functional redundancy besides clear differences in community structure.</title>
        <authorList>
            <person name="Ferrer M."/>
            <person name="Ruiz A."/>
            <person name="Lanza F."/>
            <person name="Haange S.B."/>
            <person name="Oberbach A."/>
            <person name="Till H."/>
            <person name="Bargiela R."/>
            <person name="Campoy C."/>
            <person name="Segura M.T."/>
            <person name="Richter M."/>
            <person name="von Bergen M."/>
            <person name="Seifert J."/>
            <person name="Suarez A."/>
        </authorList>
    </citation>
    <scope>NUCLEOTIDE SEQUENCE</scope>
</reference>